<dbReference type="Proteomes" id="UP000033966">
    <property type="component" value="Unassembled WGS sequence"/>
</dbReference>
<dbReference type="AlphaFoldDB" id="A0A0G1L3U4"/>
<comment type="caution">
    <text evidence="1">The sequence shown here is derived from an EMBL/GenBank/DDBJ whole genome shotgun (WGS) entry which is preliminary data.</text>
</comment>
<evidence type="ECO:0000313" key="1">
    <source>
        <dbReference type="EMBL" id="KKT90601.1"/>
    </source>
</evidence>
<gene>
    <name evidence="1" type="ORF">UW92_C0033G0016</name>
</gene>
<proteinExistence type="predicted"/>
<dbReference type="EMBL" id="LCKF01000033">
    <property type="protein sequence ID" value="KKT90601.1"/>
    <property type="molecule type" value="Genomic_DNA"/>
</dbReference>
<reference evidence="1 2" key="1">
    <citation type="journal article" date="2015" name="Nature">
        <title>rRNA introns, odd ribosomes, and small enigmatic genomes across a large radiation of phyla.</title>
        <authorList>
            <person name="Brown C.T."/>
            <person name="Hug L.A."/>
            <person name="Thomas B.C."/>
            <person name="Sharon I."/>
            <person name="Castelle C.J."/>
            <person name="Singh A."/>
            <person name="Wilkins M.J."/>
            <person name="Williams K.H."/>
            <person name="Banfield J.F."/>
        </authorList>
    </citation>
    <scope>NUCLEOTIDE SEQUENCE [LARGE SCALE GENOMIC DNA]</scope>
</reference>
<dbReference type="PATRIC" id="fig|1618662.3.peg.599"/>
<sequence>MYSNSSLTSQYLIPVTGSTASMSAASNGTVTFNFNPAIVVAQATPTTLYFAGNISTSAANATHRFYVASTSNVSATGKNTGNSVSGSNLSVAGNGSTMTLVSSGNLVLSNVSGSGASPSVNQVVNVGTNDGVYFAFSMRSQYETQKITSLKLTATGTALATTTLTNIRLYQDSATTAFASAPQFDLSNGASSTVTFTASDNLLSAPIPTTGTTIYVKADIGAGGAAVLGNDFVFKIAATGDVAVKGSVTGLTTGTVTGTPTVTGITYVIPQNVAIEAVTPTTATTCGSTNNGCGASTQLAVFKITNNGSASIRLGTSTTFRFAQSGNTTSTFDVYTTSAQNQSYTAANTKLNTAATSTVSNYVNFTDIGDASAANRTIDGGSYRYIVIKNTQLMASGDTAAFGVAALGDLTFQVDETSLGYDGDLSGSTSDTIQNLDINGTPSLSTLTAL</sequence>
<dbReference type="InterPro" id="IPR036426">
    <property type="entry name" value="Bulb-type_lectin_dom_sf"/>
</dbReference>
<organism evidence="1 2">
    <name type="scientific">Candidatus Jorgensenbacteria bacterium GW2011_GWA2_45_13</name>
    <dbReference type="NCBI Taxonomy" id="1618662"/>
    <lineage>
        <taxon>Bacteria</taxon>
        <taxon>Candidatus Joergenseniibacteriota</taxon>
    </lineage>
</organism>
<name>A0A0G1L3U4_9BACT</name>
<accession>A0A0G1L3U4</accession>
<evidence type="ECO:0000313" key="2">
    <source>
        <dbReference type="Proteomes" id="UP000033966"/>
    </source>
</evidence>
<protein>
    <submittedName>
        <fullName evidence="1">Uncharacterized protein</fullName>
    </submittedName>
</protein>
<dbReference type="SUPFAM" id="SSF51110">
    <property type="entry name" value="alpha-D-mannose-specific plant lectins"/>
    <property type="match status" value="1"/>
</dbReference>